<dbReference type="InterPro" id="IPR036770">
    <property type="entry name" value="Ankyrin_rpt-contain_sf"/>
</dbReference>
<dbReference type="InterPro" id="IPR002110">
    <property type="entry name" value="Ankyrin_rpt"/>
</dbReference>
<proteinExistence type="predicted"/>
<comment type="caution">
    <text evidence="4">The sequence shown here is derived from an EMBL/GenBank/DDBJ whole genome shotgun (WGS) entry which is preliminary data.</text>
</comment>
<sequence length="700" mass="78035">MAPQLWYRLPCEIVAMIAEYCDSTSLQNLTTVNRRTHQQVSWERRRRLQKAKFHLYDSEEERKEDLERMGEEGGVERHPGWPTGPVDVVTSVVVRGKVDAFRLFLDWGLDIRRYNRDGVSILGMAFETKNTAIGKYLITSRRVTAADVSAPVAVAPFATRFLALHRTNSLANLAVIRGKDWAVDHFINLAGPQIVPAIDNSVAIGAFRSLRASTMARLLSAGLPFELTVRTSGWTPIHFSISNPDYGMFDLAFQRTPKAALHRLDSFGDSLLFQALDKQNYYALEKLLASGVSPNIPNRDGVTPLNCACLRVDAQAVRLLIQYGATPRVGSSTTEGTSLNAFAGGMWENRDKYTREDAQEIFDALVGAGARGDQVGPDSSVEELIRIRFSMGSQHEKELSPAPLLPAIRHDSCLLSGAISHLLVADLVENIMPRGYLELCSRYPRSFVFSIIANVGPGGASRSLAVGYRQGNDDVSLSFLSRVDHFVADTLALIDILSDPTNRAPLEAERALAEDWYRRSQGPNEADGMPEGYRWGQQTQPQPELPWRDGTTRDNRTRRGDVQLQPLSTMFRGDCAEYGLVVLDISDLDSGVKYGIVGFPVRYMAEVGYYGYDWDPVEDPPPEKEPDVVLVSPRPRVPLSIHQWLRKYFNYDHLKNDPSVLSLNDRLLVDAAALDYIWPPELDGHAPVKDPARSSSNVYE</sequence>
<dbReference type="PROSITE" id="PS50297">
    <property type="entry name" value="ANK_REP_REGION"/>
    <property type="match status" value="1"/>
</dbReference>
<dbReference type="VEuPathDB" id="FungiDB:ATEG_08872"/>
<keyword evidence="5" id="KW-1185">Reference proteome</keyword>
<gene>
    <name evidence="4" type="ORF">ATEIFO6365_0013015900</name>
</gene>
<protein>
    <submittedName>
        <fullName evidence="4">Uncharacterized protein</fullName>
    </submittedName>
</protein>
<reference evidence="4 5" key="1">
    <citation type="submission" date="2020-01" db="EMBL/GenBank/DDBJ databases">
        <title>Aspergillus terreus IFO 6365 whole genome shotgun sequence.</title>
        <authorList>
            <person name="Kanamasa S."/>
            <person name="Takahashi H."/>
        </authorList>
    </citation>
    <scope>NUCLEOTIDE SEQUENCE [LARGE SCALE GENOMIC DNA]</scope>
    <source>
        <strain evidence="4 5">IFO 6365</strain>
    </source>
</reference>
<dbReference type="Proteomes" id="UP000452235">
    <property type="component" value="Unassembled WGS sequence"/>
</dbReference>
<name>A0A5M3ZG04_ASPTE</name>
<dbReference type="PANTHER" id="PTHR24198:SF165">
    <property type="entry name" value="ANKYRIN REPEAT-CONTAINING PROTEIN-RELATED"/>
    <property type="match status" value="1"/>
</dbReference>
<dbReference type="OrthoDB" id="3515175at2759"/>
<dbReference type="PROSITE" id="PS50088">
    <property type="entry name" value="ANK_REPEAT"/>
    <property type="match status" value="1"/>
</dbReference>
<organism evidence="4 5">
    <name type="scientific">Aspergillus terreus</name>
    <dbReference type="NCBI Taxonomy" id="33178"/>
    <lineage>
        <taxon>Eukaryota</taxon>
        <taxon>Fungi</taxon>
        <taxon>Dikarya</taxon>
        <taxon>Ascomycota</taxon>
        <taxon>Pezizomycotina</taxon>
        <taxon>Eurotiomycetes</taxon>
        <taxon>Eurotiomycetidae</taxon>
        <taxon>Eurotiales</taxon>
        <taxon>Aspergillaceae</taxon>
        <taxon>Aspergillus</taxon>
        <taxon>Aspergillus subgen. Circumdati</taxon>
    </lineage>
</organism>
<feature type="compositionally biased region" description="Basic and acidic residues" evidence="3">
    <location>
        <begin position="546"/>
        <end position="560"/>
    </location>
</feature>
<evidence type="ECO:0000313" key="5">
    <source>
        <dbReference type="Proteomes" id="UP000452235"/>
    </source>
</evidence>
<evidence type="ECO:0000256" key="2">
    <source>
        <dbReference type="ARBA" id="ARBA00023043"/>
    </source>
</evidence>
<dbReference type="SUPFAM" id="SSF48403">
    <property type="entry name" value="Ankyrin repeat"/>
    <property type="match status" value="1"/>
</dbReference>
<feature type="region of interest" description="Disordered" evidence="3">
    <location>
        <begin position="519"/>
        <end position="560"/>
    </location>
</feature>
<dbReference type="SMART" id="SM00248">
    <property type="entry name" value="ANK"/>
    <property type="match status" value="3"/>
</dbReference>
<keyword evidence="1" id="KW-0677">Repeat</keyword>
<dbReference type="VEuPathDB" id="FungiDB:ATEG_09664"/>
<dbReference type="PANTHER" id="PTHR24198">
    <property type="entry name" value="ANKYRIN REPEAT AND PROTEIN KINASE DOMAIN-CONTAINING PROTEIN"/>
    <property type="match status" value="1"/>
</dbReference>
<dbReference type="Pfam" id="PF13637">
    <property type="entry name" value="Ank_4"/>
    <property type="match status" value="1"/>
</dbReference>
<evidence type="ECO:0000256" key="1">
    <source>
        <dbReference type="ARBA" id="ARBA00022737"/>
    </source>
</evidence>
<dbReference type="Gene3D" id="1.25.40.20">
    <property type="entry name" value="Ankyrin repeat-containing domain"/>
    <property type="match status" value="1"/>
</dbReference>
<keyword evidence="2" id="KW-0040">ANK repeat</keyword>
<evidence type="ECO:0000313" key="4">
    <source>
        <dbReference type="EMBL" id="GFF20825.1"/>
    </source>
</evidence>
<dbReference type="AlphaFoldDB" id="A0A5M3ZG04"/>
<accession>A0A5M3ZG04</accession>
<evidence type="ECO:0000256" key="3">
    <source>
        <dbReference type="SAM" id="MobiDB-lite"/>
    </source>
</evidence>
<dbReference type="EMBL" id="BLJY01000013">
    <property type="protein sequence ID" value="GFF20825.1"/>
    <property type="molecule type" value="Genomic_DNA"/>
</dbReference>